<evidence type="ECO:0000256" key="1">
    <source>
        <dbReference type="SAM" id="Coils"/>
    </source>
</evidence>
<evidence type="ECO:0000256" key="2">
    <source>
        <dbReference type="SAM" id="MobiDB-lite"/>
    </source>
</evidence>
<keyword evidence="1" id="KW-0175">Coiled coil</keyword>
<dbReference type="KEGG" id="cmav:ABHF33_00325"/>
<evidence type="ECO:0000313" key="5">
    <source>
        <dbReference type="EMBL" id="XBM00763.1"/>
    </source>
</evidence>
<accession>A0AAU7FAN7</accession>
<dbReference type="RefSeq" id="WP_348945099.1">
    <property type="nucleotide sequence ID" value="NZ_CP157355.1"/>
</dbReference>
<feature type="domain" description="DUF4124" evidence="4">
    <location>
        <begin position="9"/>
        <end position="74"/>
    </location>
</feature>
<gene>
    <name evidence="5" type="ORF">ABHF33_00325</name>
</gene>
<dbReference type="Pfam" id="PF13511">
    <property type="entry name" value="DUF4124"/>
    <property type="match status" value="1"/>
</dbReference>
<keyword evidence="3" id="KW-0732">Signal</keyword>
<proteinExistence type="predicted"/>
<feature type="signal peptide" evidence="3">
    <location>
        <begin position="1"/>
        <end position="20"/>
    </location>
</feature>
<feature type="coiled-coil region" evidence="1">
    <location>
        <begin position="95"/>
        <end position="129"/>
    </location>
</feature>
<feature type="region of interest" description="Disordered" evidence="2">
    <location>
        <begin position="47"/>
        <end position="95"/>
    </location>
</feature>
<dbReference type="AlphaFoldDB" id="A0AAU7FAN7"/>
<evidence type="ECO:0000259" key="4">
    <source>
        <dbReference type="Pfam" id="PF13511"/>
    </source>
</evidence>
<sequence length="163" mass="18163">MYAKSLFTLLIACASLPSWADIYKYVDENGHVTFTNTPIKGAVRIMSEPSAPRRSSSETTVRSSQPRSPSVSVPSPVNFPRVDAATQRSRDSNRKQILNDELASEQASLNAARKALQEADSNRSAEEKSNPKLYLERIGRLRETIVMHEKNTAALQAELSRMR</sequence>
<dbReference type="EMBL" id="CP157355">
    <property type="protein sequence ID" value="XBM00763.1"/>
    <property type="molecule type" value="Genomic_DNA"/>
</dbReference>
<feature type="compositionally biased region" description="Low complexity" evidence="2">
    <location>
        <begin position="47"/>
        <end position="82"/>
    </location>
</feature>
<reference evidence="5" key="1">
    <citation type="submission" date="2024-05" db="EMBL/GenBank/DDBJ databases">
        <authorList>
            <person name="Yang L."/>
            <person name="Pan L."/>
        </authorList>
    </citation>
    <scope>NUCLEOTIDE SEQUENCE</scope>
    <source>
        <strain evidence="5">FCG-7</strain>
    </source>
</reference>
<feature type="chain" id="PRO_5043705876" evidence="3">
    <location>
        <begin position="21"/>
        <end position="163"/>
    </location>
</feature>
<evidence type="ECO:0000256" key="3">
    <source>
        <dbReference type="SAM" id="SignalP"/>
    </source>
</evidence>
<protein>
    <submittedName>
        <fullName evidence="5">DUF4124 domain-containing protein</fullName>
    </submittedName>
</protein>
<organism evidence="5">
    <name type="scientific">Chitinibacter mangrovi</name>
    <dbReference type="NCBI Taxonomy" id="3153927"/>
    <lineage>
        <taxon>Bacteria</taxon>
        <taxon>Pseudomonadati</taxon>
        <taxon>Pseudomonadota</taxon>
        <taxon>Betaproteobacteria</taxon>
        <taxon>Neisseriales</taxon>
        <taxon>Chitinibacteraceae</taxon>
        <taxon>Chitinibacter</taxon>
    </lineage>
</organism>
<dbReference type="InterPro" id="IPR025392">
    <property type="entry name" value="DUF4124"/>
</dbReference>
<name>A0AAU7FAN7_9NEIS</name>